<evidence type="ECO:0000313" key="2">
    <source>
        <dbReference type="EMBL" id="EPX79729.1"/>
    </source>
</evidence>
<dbReference type="InterPro" id="IPR021425">
    <property type="entry name" value="DUF3072"/>
</dbReference>
<keyword evidence="3" id="KW-1185">Reference proteome</keyword>
<gene>
    <name evidence="2" type="ORF">Salmuc_05672</name>
</gene>
<dbReference type="OrthoDB" id="7871968at2"/>
<evidence type="ECO:0008006" key="4">
    <source>
        <dbReference type="Google" id="ProtNLM"/>
    </source>
</evidence>
<feature type="region of interest" description="Disordered" evidence="1">
    <location>
        <begin position="1"/>
        <end position="24"/>
    </location>
</feature>
<reference evidence="3" key="1">
    <citation type="journal article" date="2014" name="Stand. Genomic Sci.">
        <title>Genome sequence of the exopolysaccharide-producing Salipiger mucosus type strain (DSM 16094(T)), a moderately halophilic member of the Roseobacter clade.</title>
        <authorList>
            <person name="Riedel T."/>
            <person name="Spring S."/>
            <person name="Fiebig A."/>
            <person name="Petersen J."/>
            <person name="Kyrpides N.C."/>
            <person name="Goker M."/>
            <person name="Klenk H.P."/>
        </authorList>
    </citation>
    <scope>NUCLEOTIDE SEQUENCE [LARGE SCALE GENOMIC DNA]</scope>
    <source>
        <strain evidence="3">DSM 16094</strain>
    </source>
</reference>
<accession>S9S0G7</accession>
<comment type="caution">
    <text evidence="2">The sequence shown here is derived from an EMBL/GenBank/DDBJ whole genome shotgun (WGS) entry which is preliminary data.</text>
</comment>
<dbReference type="AlphaFoldDB" id="S9S0G7"/>
<name>S9S0G7_9RHOB</name>
<dbReference type="eggNOG" id="ENOG503481D">
    <property type="taxonomic scope" value="Bacteria"/>
</dbReference>
<evidence type="ECO:0000313" key="3">
    <source>
        <dbReference type="Proteomes" id="UP000015347"/>
    </source>
</evidence>
<evidence type="ECO:0000256" key="1">
    <source>
        <dbReference type="SAM" id="MobiDB-lite"/>
    </source>
</evidence>
<organism evidence="2 3">
    <name type="scientific">Salipiger mucosus DSM 16094</name>
    <dbReference type="NCBI Taxonomy" id="1123237"/>
    <lineage>
        <taxon>Bacteria</taxon>
        <taxon>Pseudomonadati</taxon>
        <taxon>Pseudomonadota</taxon>
        <taxon>Alphaproteobacteria</taxon>
        <taxon>Rhodobacterales</taxon>
        <taxon>Roseobacteraceae</taxon>
        <taxon>Salipiger</taxon>
    </lineage>
</organism>
<protein>
    <recommendedName>
        <fullName evidence="4">DUF3072 domain-containing protein</fullName>
    </recommendedName>
</protein>
<dbReference type="Proteomes" id="UP000015347">
    <property type="component" value="Unassembled WGS sequence"/>
</dbReference>
<dbReference type="HOGENOM" id="CLU_2865267_0_0_5"/>
<sequence>MTPSATMKALDTAQDVPPDPREPMTDVQAARLRDLSDRTGESYDENLTMQEAERRIADLEDIAW</sequence>
<dbReference type="Pfam" id="PF11272">
    <property type="entry name" value="DUF3072"/>
    <property type="match status" value="1"/>
</dbReference>
<dbReference type="EMBL" id="APVH01000035">
    <property type="protein sequence ID" value="EPX79729.1"/>
    <property type="molecule type" value="Genomic_DNA"/>
</dbReference>
<proteinExistence type="predicted"/>
<dbReference type="STRING" id="1123237.Salmuc_05672"/>
<dbReference type="RefSeq" id="WP_020038438.1">
    <property type="nucleotide sequence ID" value="NZ_KE557278.1"/>
</dbReference>